<proteinExistence type="predicted"/>
<accession>A0A1L9MQN8</accession>
<evidence type="ECO:0000313" key="3">
    <source>
        <dbReference type="Proteomes" id="UP000184304"/>
    </source>
</evidence>
<keyword evidence="3" id="KW-1185">Reference proteome</keyword>
<evidence type="ECO:0000313" key="2">
    <source>
        <dbReference type="EMBL" id="OJI79370.1"/>
    </source>
</evidence>
<protein>
    <submittedName>
        <fullName evidence="2">Uncharacterized protein</fullName>
    </submittedName>
</protein>
<organism evidence="2 3">
    <name type="scientific">Aspergillus tubingensis (strain CBS 134.48)</name>
    <dbReference type="NCBI Taxonomy" id="767770"/>
    <lineage>
        <taxon>Eukaryota</taxon>
        <taxon>Fungi</taxon>
        <taxon>Dikarya</taxon>
        <taxon>Ascomycota</taxon>
        <taxon>Pezizomycotina</taxon>
        <taxon>Eurotiomycetes</taxon>
        <taxon>Eurotiomycetidae</taxon>
        <taxon>Eurotiales</taxon>
        <taxon>Aspergillaceae</taxon>
        <taxon>Aspergillus</taxon>
        <taxon>Aspergillus subgen. Circumdati</taxon>
    </lineage>
</organism>
<dbReference type="EMBL" id="KV878208">
    <property type="protein sequence ID" value="OJI79370.1"/>
    <property type="molecule type" value="Genomic_DNA"/>
</dbReference>
<gene>
    <name evidence="2" type="ORF">ASPTUDRAFT_59456</name>
</gene>
<sequence>MGEAAAAAASAIKLAWTGRVEPTEDHPSGSDGDFQGSDTVQVAVIGGGFHDLDDHPDKQNMYIDAELRSGERVRPTRQQIHPNRPSGQAPTISLNLLTFKTTGYCTFPLD</sequence>
<dbReference type="Proteomes" id="UP000184304">
    <property type="component" value="Unassembled WGS sequence"/>
</dbReference>
<dbReference type="VEuPathDB" id="FungiDB:ASPTUDRAFT_59456"/>
<dbReference type="AlphaFoldDB" id="A0A1L9MQN8"/>
<reference evidence="3" key="1">
    <citation type="journal article" date="2017" name="Genome Biol.">
        <title>Comparative genomics reveals high biological diversity and specific adaptations in the industrially and medically important fungal genus Aspergillus.</title>
        <authorList>
            <person name="de Vries R.P."/>
            <person name="Riley R."/>
            <person name="Wiebenga A."/>
            <person name="Aguilar-Osorio G."/>
            <person name="Amillis S."/>
            <person name="Uchima C.A."/>
            <person name="Anderluh G."/>
            <person name="Asadollahi M."/>
            <person name="Askin M."/>
            <person name="Barry K."/>
            <person name="Battaglia E."/>
            <person name="Bayram O."/>
            <person name="Benocci T."/>
            <person name="Braus-Stromeyer S.A."/>
            <person name="Caldana C."/>
            <person name="Canovas D."/>
            <person name="Cerqueira G.C."/>
            <person name="Chen F."/>
            <person name="Chen W."/>
            <person name="Choi C."/>
            <person name="Clum A."/>
            <person name="Dos Santos R.A."/>
            <person name="Damasio A.R."/>
            <person name="Diallinas G."/>
            <person name="Emri T."/>
            <person name="Fekete E."/>
            <person name="Flipphi M."/>
            <person name="Freyberg S."/>
            <person name="Gallo A."/>
            <person name="Gournas C."/>
            <person name="Habgood R."/>
            <person name="Hainaut M."/>
            <person name="Harispe M.L."/>
            <person name="Henrissat B."/>
            <person name="Hilden K.S."/>
            <person name="Hope R."/>
            <person name="Hossain A."/>
            <person name="Karabika E."/>
            <person name="Karaffa L."/>
            <person name="Karanyi Z."/>
            <person name="Krasevec N."/>
            <person name="Kuo A."/>
            <person name="Kusch H."/>
            <person name="LaButti K."/>
            <person name="Lagendijk E.L."/>
            <person name="Lapidus A."/>
            <person name="Levasseur A."/>
            <person name="Lindquist E."/>
            <person name="Lipzen A."/>
            <person name="Logrieco A.F."/>
            <person name="MacCabe A."/>
            <person name="Maekelae M.R."/>
            <person name="Malavazi I."/>
            <person name="Melin P."/>
            <person name="Meyer V."/>
            <person name="Mielnichuk N."/>
            <person name="Miskei M."/>
            <person name="Molnar A.P."/>
            <person name="Mule G."/>
            <person name="Ngan C.Y."/>
            <person name="Orejas M."/>
            <person name="Orosz E."/>
            <person name="Ouedraogo J.P."/>
            <person name="Overkamp K.M."/>
            <person name="Park H.-S."/>
            <person name="Perrone G."/>
            <person name="Piumi F."/>
            <person name="Punt P.J."/>
            <person name="Ram A.F."/>
            <person name="Ramon A."/>
            <person name="Rauscher S."/>
            <person name="Record E."/>
            <person name="Riano-Pachon D.M."/>
            <person name="Robert V."/>
            <person name="Roehrig J."/>
            <person name="Ruller R."/>
            <person name="Salamov A."/>
            <person name="Salih N.S."/>
            <person name="Samson R.A."/>
            <person name="Sandor E."/>
            <person name="Sanguinetti M."/>
            <person name="Schuetze T."/>
            <person name="Sepcic K."/>
            <person name="Shelest E."/>
            <person name="Sherlock G."/>
            <person name="Sophianopoulou V."/>
            <person name="Squina F.M."/>
            <person name="Sun H."/>
            <person name="Susca A."/>
            <person name="Todd R.B."/>
            <person name="Tsang A."/>
            <person name="Unkles S.E."/>
            <person name="van de Wiele N."/>
            <person name="van Rossen-Uffink D."/>
            <person name="Oliveira J.V."/>
            <person name="Vesth T.C."/>
            <person name="Visser J."/>
            <person name="Yu J.-H."/>
            <person name="Zhou M."/>
            <person name="Andersen M.R."/>
            <person name="Archer D.B."/>
            <person name="Baker S.E."/>
            <person name="Benoit I."/>
            <person name="Brakhage A.A."/>
            <person name="Braus G.H."/>
            <person name="Fischer R."/>
            <person name="Frisvad J.C."/>
            <person name="Goldman G.H."/>
            <person name="Houbraken J."/>
            <person name="Oakley B."/>
            <person name="Pocsi I."/>
            <person name="Scazzocchio C."/>
            <person name="Seiboth B."/>
            <person name="vanKuyk P.A."/>
            <person name="Wortman J."/>
            <person name="Dyer P.S."/>
            <person name="Grigoriev I.V."/>
        </authorList>
    </citation>
    <scope>NUCLEOTIDE SEQUENCE [LARGE SCALE GENOMIC DNA]</scope>
    <source>
        <strain evidence="3">CBS 134.48</strain>
    </source>
</reference>
<evidence type="ECO:0000256" key="1">
    <source>
        <dbReference type="SAM" id="MobiDB-lite"/>
    </source>
</evidence>
<name>A0A1L9MQN8_ASPTC</name>
<feature type="region of interest" description="Disordered" evidence="1">
    <location>
        <begin position="15"/>
        <end position="39"/>
    </location>
</feature>